<reference evidence="18" key="2">
    <citation type="submission" date="2025-09" db="UniProtKB">
        <authorList>
            <consortium name="Ensembl"/>
        </authorList>
    </citation>
    <scope>IDENTIFICATION</scope>
</reference>
<dbReference type="InterPro" id="IPR001675">
    <property type="entry name" value="Glyco_trans_29"/>
</dbReference>
<proteinExistence type="inferred from homology"/>
<dbReference type="CTD" id="55808"/>
<comment type="similarity">
    <text evidence="3">Belongs to the glycosyltransferase 29 family.</text>
</comment>
<evidence type="ECO:0000256" key="4">
    <source>
        <dbReference type="ARBA" id="ARBA00022676"/>
    </source>
</evidence>
<evidence type="ECO:0000256" key="2">
    <source>
        <dbReference type="ARBA" id="ARBA00004922"/>
    </source>
</evidence>
<accession>A0A2K5C237</accession>
<feature type="compositionally biased region" description="Polar residues" evidence="17">
    <location>
        <begin position="55"/>
        <end position="67"/>
    </location>
</feature>
<evidence type="ECO:0000256" key="1">
    <source>
        <dbReference type="ARBA" id="ARBA00004323"/>
    </source>
</evidence>
<name>A0A2K5C237_AOTNA</name>
<evidence type="ECO:0000313" key="19">
    <source>
        <dbReference type="Proteomes" id="UP000233020"/>
    </source>
</evidence>
<keyword evidence="9" id="KW-0333">Golgi apparatus</keyword>
<dbReference type="OrthoDB" id="10264956at2759"/>
<evidence type="ECO:0000256" key="15">
    <source>
        <dbReference type="ARBA" id="ARBA00050664"/>
    </source>
</evidence>
<keyword evidence="7" id="KW-0735">Signal-anchor</keyword>
<dbReference type="GeneID" id="105718088"/>
<dbReference type="GO" id="GO:0001665">
    <property type="term" value="F:alpha-N-acetylgalactosaminide alpha-2,6-sialyltransferase activity"/>
    <property type="evidence" value="ECO:0007669"/>
    <property type="project" value="UniProtKB-EC"/>
</dbReference>
<evidence type="ECO:0000256" key="8">
    <source>
        <dbReference type="ARBA" id="ARBA00022989"/>
    </source>
</evidence>
<organism evidence="18 19">
    <name type="scientific">Aotus nancymaae</name>
    <name type="common">Ma's night monkey</name>
    <dbReference type="NCBI Taxonomy" id="37293"/>
    <lineage>
        <taxon>Eukaryota</taxon>
        <taxon>Metazoa</taxon>
        <taxon>Chordata</taxon>
        <taxon>Craniata</taxon>
        <taxon>Vertebrata</taxon>
        <taxon>Euteleostomi</taxon>
        <taxon>Mammalia</taxon>
        <taxon>Eutheria</taxon>
        <taxon>Euarchontoglires</taxon>
        <taxon>Primates</taxon>
        <taxon>Haplorrhini</taxon>
        <taxon>Platyrrhini</taxon>
        <taxon>Aotidae</taxon>
        <taxon>Aotus</taxon>
    </lineage>
</organism>
<keyword evidence="4" id="KW-0328">Glycosyltransferase</keyword>
<evidence type="ECO:0000256" key="5">
    <source>
        <dbReference type="ARBA" id="ARBA00022679"/>
    </source>
</evidence>
<dbReference type="PANTHER" id="PTHR45941">
    <property type="entry name" value="ALPHA-N-ACETYLGALACTOSAMINIDE ALPHA-2,6-SIALYLTRANSFERASE 2-LIKE-RELATED"/>
    <property type="match status" value="1"/>
</dbReference>
<dbReference type="GO" id="GO:0000139">
    <property type="term" value="C:Golgi membrane"/>
    <property type="evidence" value="ECO:0007669"/>
    <property type="project" value="UniProtKB-SubCell"/>
</dbReference>
<evidence type="ECO:0000256" key="7">
    <source>
        <dbReference type="ARBA" id="ARBA00022968"/>
    </source>
</evidence>
<evidence type="ECO:0000256" key="11">
    <source>
        <dbReference type="ARBA" id="ARBA00023157"/>
    </source>
</evidence>
<keyword evidence="10" id="KW-0472">Membrane</keyword>
<dbReference type="InterPro" id="IPR038578">
    <property type="entry name" value="GT29-like_sf"/>
</dbReference>
<dbReference type="Pfam" id="PF00777">
    <property type="entry name" value="Glyco_transf_29"/>
    <property type="match status" value="1"/>
</dbReference>
<dbReference type="Ensembl" id="ENSANAT00000020273.1">
    <property type="protein sequence ID" value="ENSANAP00000002773.1"/>
    <property type="gene ID" value="ENSANAG00000019131.1"/>
</dbReference>
<comment type="catalytic activity">
    <reaction evidence="16">
        <text>a 3-O-[N-acetyl-alpha-D-galactosaminyl]-L-threonyl-[protein] + CMP-N-acetyl-beta-neuraminate = a 3-O-[N-acetyl-alpha-neuraminosyl-(2-&gt;6)-N-acetyl-alpha-D-galactosaminyl]-L-threonyl-[protein] + CMP + H(+)</text>
        <dbReference type="Rhea" id="RHEA:81643"/>
        <dbReference type="Rhea" id="RHEA-COMP:11689"/>
        <dbReference type="Rhea" id="RHEA-COMP:19720"/>
        <dbReference type="ChEBI" id="CHEBI:15378"/>
        <dbReference type="ChEBI" id="CHEBI:57812"/>
        <dbReference type="ChEBI" id="CHEBI:60377"/>
        <dbReference type="ChEBI" id="CHEBI:87075"/>
        <dbReference type="ChEBI" id="CHEBI:231970"/>
    </reaction>
    <physiologicalReaction direction="left-to-right" evidence="16">
        <dbReference type="Rhea" id="RHEA:81644"/>
    </physiologicalReaction>
</comment>
<keyword evidence="12" id="KW-0325">Glycoprotein</keyword>
<keyword evidence="11" id="KW-1015">Disulfide bond</keyword>
<dbReference type="GeneTree" id="ENSGT00940000159930"/>
<dbReference type="Gene3D" id="3.90.1480.20">
    <property type="entry name" value="Glycosyl transferase family 29"/>
    <property type="match status" value="1"/>
</dbReference>
<feature type="compositionally biased region" description="Polar residues" evidence="17">
    <location>
        <begin position="133"/>
        <end position="153"/>
    </location>
</feature>
<keyword evidence="6" id="KW-0812">Transmembrane</keyword>
<evidence type="ECO:0000256" key="12">
    <source>
        <dbReference type="ARBA" id="ARBA00023180"/>
    </source>
</evidence>
<comment type="catalytic activity">
    <reaction evidence="13">
        <text>a beta-D-galactosyl-(1-&gt;3)-N-acetyl-alpha-D-galactosaminyl derivative + CMP-N-acetyl-beta-neuraminate = a beta-D-galactosyl-(1-&gt;3)-[N-acetyl-alpha-neuraminyl-(2-&gt;6)]-N-acetyl-alpha-D-galactosaminyl derivative + CMP + H(+)</text>
        <dbReference type="Rhea" id="RHEA:11136"/>
        <dbReference type="ChEBI" id="CHEBI:15378"/>
        <dbReference type="ChEBI" id="CHEBI:57812"/>
        <dbReference type="ChEBI" id="CHEBI:60377"/>
        <dbReference type="ChEBI" id="CHEBI:133470"/>
        <dbReference type="ChEBI" id="CHEBI:140764"/>
        <dbReference type="EC" id="2.4.3.3"/>
    </reaction>
    <physiologicalReaction direction="left-to-right" evidence="13">
        <dbReference type="Rhea" id="RHEA:11137"/>
    </physiologicalReaction>
</comment>
<evidence type="ECO:0000256" key="13">
    <source>
        <dbReference type="ARBA" id="ARBA00036348"/>
    </source>
</evidence>
<comment type="catalytic activity">
    <reaction evidence="15">
        <text>a 3-O-[N-acetyl-alpha-neuraminyl-(2-&gt;3)-beta-D-galactosyl-(1-&gt;3)-N-acetyl-alpha-D-galactosaminyl]-L-threonyl-[protein] + CMP-N-acetyl-beta-neuraminate = a 3-O-{alpha-Neu5Ac-(2-&gt;3)-beta-D-Gal-(1-&gt;3)-[alpha-Neu5Ac-(2-&gt;6)]-alpha-D-GalNAc}-L-threonyl-[protein] + CMP + H(+)</text>
        <dbReference type="Rhea" id="RHEA:81659"/>
        <dbReference type="Rhea" id="RHEA-COMP:14417"/>
        <dbReference type="Rhea" id="RHEA-COMP:16763"/>
        <dbReference type="ChEBI" id="CHEBI:15378"/>
        <dbReference type="ChEBI" id="CHEBI:57812"/>
        <dbReference type="ChEBI" id="CHEBI:60377"/>
        <dbReference type="ChEBI" id="CHEBI:139598"/>
        <dbReference type="ChEBI" id="CHEBI:156398"/>
    </reaction>
    <physiologicalReaction direction="left-to-right" evidence="15">
        <dbReference type="Rhea" id="RHEA:81660"/>
    </physiologicalReaction>
</comment>
<keyword evidence="19" id="KW-1185">Reference proteome</keyword>
<dbReference type="EC" id="2.4.3.3" evidence="14"/>
<dbReference type="GO" id="GO:0009312">
    <property type="term" value="P:oligosaccharide biosynthetic process"/>
    <property type="evidence" value="ECO:0007669"/>
    <property type="project" value="Ensembl"/>
</dbReference>
<dbReference type="AlphaFoldDB" id="A0A2K5C237"/>
<evidence type="ECO:0000256" key="17">
    <source>
        <dbReference type="SAM" id="MobiDB-lite"/>
    </source>
</evidence>
<protein>
    <recommendedName>
        <fullName evidence="14">alpha-N-acetylgalactosaminide alpha-2,6-sialyltransferase</fullName>
        <ecNumber evidence="14">2.4.3.3</ecNumber>
    </recommendedName>
</protein>
<dbReference type="Proteomes" id="UP000233020">
    <property type="component" value="Unplaced"/>
</dbReference>
<evidence type="ECO:0000256" key="6">
    <source>
        <dbReference type="ARBA" id="ARBA00022692"/>
    </source>
</evidence>
<dbReference type="FunFam" id="3.90.1480.20:FF:000013">
    <property type="entry name" value="ST6 N-acetylgalactosaminide alpha-2,6-sialyltransferase 1"/>
    <property type="match status" value="1"/>
</dbReference>
<keyword evidence="8" id="KW-1133">Transmembrane helix</keyword>
<dbReference type="KEGG" id="anan:105718088"/>
<reference evidence="18" key="1">
    <citation type="submission" date="2025-08" db="UniProtKB">
        <authorList>
            <consortium name="Ensembl"/>
        </authorList>
    </citation>
    <scope>IDENTIFICATION</scope>
</reference>
<keyword evidence="5" id="KW-0808">Transferase</keyword>
<dbReference type="GO" id="GO:1901137">
    <property type="term" value="P:carbohydrate derivative biosynthetic process"/>
    <property type="evidence" value="ECO:0007669"/>
    <property type="project" value="UniProtKB-ARBA"/>
</dbReference>
<evidence type="ECO:0000256" key="3">
    <source>
        <dbReference type="ARBA" id="ARBA00006003"/>
    </source>
</evidence>
<evidence type="ECO:0000256" key="10">
    <source>
        <dbReference type="ARBA" id="ARBA00023136"/>
    </source>
</evidence>
<dbReference type="PANTHER" id="PTHR45941:SF1">
    <property type="entry name" value="ALPHA-N-ACETYLGALACTOSAMINIDE ALPHA-2,6-SIALYLTRANSFERASE 1"/>
    <property type="match status" value="1"/>
</dbReference>
<comment type="pathway">
    <text evidence="2">Protein modification; protein glycosylation.</text>
</comment>
<evidence type="ECO:0000313" key="18">
    <source>
        <dbReference type="Ensembl" id="ENSANAP00000002773.1"/>
    </source>
</evidence>
<gene>
    <name evidence="18" type="primary">ST6GALNAC1</name>
</gene>
<evidence type="ECO:0000256" key="14">
    <source>
        <dbReference type="ARBA" id="ARBA00039109"/>
    </source>
</evidence>
<feature type="region of interest" description="Disordered" evidence="17">
    <location>
        <begin position="37"/>
        <end position="167"/>
    </location>
</feature>
<dbReference type="OMA" id="WDFEEQY"/>
<comment type="subcellular location">
    <subcellularLocation>
        <location evidence="1">Golgi apparatus membrane</location>
        <topology evidence="1">Single-pass type II membrane protein</topology>
    </subcellularLocation>
</comment>
<evidence type="ECO:0000256" key="16">
    <source>
        <dbReference type="ARBA" id="ARBA00052285"/>
    </source>
</evidence>
<evidence type="ECO:0000256" key="9">
    <source>
        <dbReference type="ARBA" id="ARBA00023034"/>
    </source>
</evidence>
<dbReference type="GO" id="GO:0048874">
    <property type="term" value="P:host-mediated modulation of intestinal microbiota composition"/>
    <property type="evidence" value="ECO:0007669"/>
    <property type="project" value="Ensembl"/>
</dbReference>
<sequence>MRFCRWRCSHLRQGIQWSLLLAVLVVFLFALPSFIKEPNTKPSRHRGPENIKVRSPQSLQKPKSQAPTRARRATVSAEPEPEHSTRSTHTQPRAHSARQGRTEADQAPLEEQGKAPGAAQRAAWKSLEKEKTMVNTQSPTGQDAGTAAQSWKSQETKMTRGDGGQAGKLTATKTVSVKHQGEAAATAKALIPKSWHRMLAPTGAVPTRTRQKGVTTAVIPPKEKKAQATPPPAPFQSPTTQRILRLKAANFKSEPRWDFEEKYSFEIGGLQTTCPDSVKIKASKSPWLQKLFLPNLTLFLDSRHFNQSEWDRLEHFAPPFGFMELNYSLVQKVVTRFPPVPQQQLLLASLPPGNVRCITCAVVGNGGILNNSRMGQEIDSHDHVFRLSGALIKGYEQDVGTRTSFYGFTAFSLTLSILALGNQGFKNVPLGKDIRYLHFLEGTRDYEWLEALLMNQTLMSNNLFWFRHRPQEAFREALQMDRYLLLHPDFLRYMKNRFLRSKTLDGAHWRIYRPTTGALLLLTALQLCDQVSAYGFITEGYERFSDHYYDKSWKRLIFYINHDFKLEKEVWKRLHDEGIIRLYQRPGPGPGPGTPKAKN</sequence>
<dbReference type="STRING" id="37293.ENSANAP00000002773"/>